<sequence>MKAQYKQKHDKLKSKLKNGESITEEEEEWMDGEGNLVDGELLISKISSLPTSLSDSTALESTEVKTLVRILDFCCKNLAVMEEKKDAKKNNMKNSKEKQPEKNNKKIETKSLANKTTNNSLSSQSKEVANSSKKRKKNSESTSSSKISNASYSQKVEVLSKTLSYLDGEDNPEANELSNLLEKYHQKMLDEIHFNGVQTSITQYFNPMN</sequence>
<keyword evidence="4" id="KW-1185">Reference proteome</keyword>
<feature type="region of interest" description="Disordered" evidence="1">
    <location>
        <begin position="85"/>
        <end position="151"/>
    </location>
</feature>
<dbReference type="OrthoDB" id="10637191at2759"/>
<feature type="compositionally biased region" description="Basic and acidic residues" evidence="1">
    <location>
        <begin position="85"/>
        <end position="109"/>
    </location>
</feature>
<feature type="compositionally biased region" description="Polar residues" evidence="1">
    <location>
        <begin position="111"/>
        <end position="129"/>
    </location>
</feature>
<name>A0A5B0LMM0_PUCGR</name>
<dbReference type="Proteomes" id="UP000325313">
    <property type="component" value="Unassembled WGS sequence"/>
</dbReference>
<comment type="caution">
    <text evidence="2">The sequence shown here is derived from an EMBL/GenBank/DDBJ whole genome shotgun (WGS) entry which is preliminary data.</text>
</comment>
<feature type="region of interest" description="Disordered" evidence="1">
    <location>
        <begin position="1"/>
        <end position="30"/>
    </location>
</feature>
<evidence type="ECO:0000313" key="5">
    <source>
        <dbReference type="Proteomes" id="UP000325313"/>
    </source>
</evidence>
<gene>
    <name evidence="2" type="ORF">PGT21_004383</name>
    <name evidence="3" type="ORF">PGTUg99_020950</name>
</gene>
<evidence type="ECO:0000313" key="4">
    <source>
        <dbReference type="Proteomes" id="UP000324748"/>
    </source>
</evidence>
<accession>A0A5B0LMM0</accession>
<evidence type="ECO:0000256" key="1">
    <source>
        <dbReference type="SAM" id="MobiDB-lite"/>
    </source>
</evidence>
<feature type="compositionally biased region" description="Basic residues" evidence="1">
    <location>
        <begin position="1"/>
        <end position="16"/>
    </location>
</feature>
<dbReference type="AlphaFoldDB" id="A0A5B0LMM0"/>
<dbReference type="EMBL" id="VSWC01000196">
    <property type="protein sequence ID" value="KAA1065595.1"/>
    <property type="molecule type" value="Genomic_DNA"/>
</dbReference>
<dbReference type="Proteomes" id="UP000324748">
    <property type="component" value="Unassembled WGS sequence"/>
</dbReference>
<organism evidence="2 4">
    <name type="scientific">Puccinia graminis f. sp. tritici</name>
    <dbReference type="NCBI Taxonomy" id="56615"/>
    <lineage>
        <taxon>Eukaryota</taxon>
        <taxon>Fungi</taxon>
        <taxon>Dikarya</taxon>
        <taxon>Basidiomycota</taxon>
        <taxon>Pucciniomycotina</taxon>
        <taxon>Pucciniomycetes</taxon>
        <taxon>Pucciniales</taxon>
        <taxon>Pucciniaceae</taxon>
        <taxon>Puccinia</taxon>
    </lineage>
</organism>
<protein>
    <submittedName>
        <fullName evidence="2">Uncharacterized protein</fullName>
    </submittedName>
</protein>
<evidence type="ECO:0000313" key="2">
    <source>
        <dbReference type="EMBL" id="KAA1065595.1"/>
    </source>
</evidence>
<feature type="compositionally biased region" description="Low complexity" evidence="1">
    <location>
        <begin position="140"/>
        <end position="151"/>
    </location>
</feature>
<dbReference type="EMBL" id="VDEP01000443">
    <property type="protein sequence ID" value="KAA1080010.1"/>
    <property type="molecule type" value="Genomic_DNA"/>
</dbReference>
<proteinExistence type="predicted"/>
<evidence type="ECO:0000313" key="3">
    <source>
        <dbReference type="EMBL" id="KAA1080010.1"/>
    </source>
</evidence>
<reference evidence="4 5" key="1">
    <citation type="submission" date="2019-05" db="EMBL/GenBank/DDBJ databases">
        <title>Emergence of the Ug99 lineage of the wheat stem rust pathogen through somatic hybridization.</title>
        <authorList>
            <person name="Li F."/>
            <person name="Upadhyaya N.M."/>
            <person name="Sperschneider J."/>
            <person name="Matny O."/>
            <person name="Nguyen-Phuc H."/>
            <person name="Mago R."/>
            <person name="Raley C."/>
            <person name="Miller M.E."/>
            <person name="Silverstein K.A.T."/>
            <person name="Henningsen E."/>
            <person name="Hirsch C.D."/>
            <person name="Visser B."/>
            <person name="Pretorius Z.A."/>
            <person name="Steffenson B.J."/>
            <person name="Schwessinger B."/>
            <person name="Dodds P.N."/>
            <person name="Figueroa M."/>
        </authorList>
    </citation>
    <scope>NUCLEOTIDE SEQUENCE [LARGE SCALE GENOMIC DNA]</scope>
    <source>
        <strain evidence="2">21-0</strain>
        <strain evidence="3 5">Ug99</strain>
    </source>
</reference>